<evidence type="ECO:0000256" key="2">
    <source>
        <dbReference type="ARBA" id="ARBA00022723"/>
    </source>
</evidence>
<comment type="subunit">
    <text evidence="7">Homodimer.</text>
</comment>
<evidence type="ECO:0000313" key="8">
    <source>
        <dbReference type="EMBL" id="MBD2841275.1"/>
    </source>
</evidence>
<dbReference type="InterPro" id="IPR037510">
    <property type="entry name" value="PdxA"/>
</dbReference>
<feature type="binding site" evidence="7">
    <location>
        <position position="273"/>
    </location>
    <ligand>
        <name>a divalent metal cation</name>
        <dbReference type="ChEBI" id="CHEBI:60240"/>
        <note>ligand shared between dimeric partners</note>
    </ligand>
</feature>
<evidence type="ECO:0000256" key="5">
    <source>
        <dbReference type="ARBA" id="ARBA00023027"/>
    </source>
</evidence>
<comment type="function">
    <text evidence="7">Catalyzes the NAD(P)-dependent oxidation of 4-(phosphooxy)-L-threonine (HTP) into 2-amino-3-oxo-4-(phosphooxy)butyric acid which spontaneously decarboxylates to form 3-amino-2-oxopropyl phosphate (AHAP).</text>
</comment>
<dbReference type="NCBIfam" id="TIGR00557">
    <property type="entry name" value="pdxA"/>
    <property type="match status" value="1"/>
</dbReference>
<keyword evidence="7" id="KW-0862">Zinc</keyword>
<comment type="similarity">
    <text evidence="7">Belongs to the PdxA family.</text>
</comment>
<dbReference type="Proteomes" id="UP000635384">
    <property type="component" value="Unassembled WGS sequence"/>
</dbReference>
<dbReference type="PANTHER" id="PTHR30004:SF6">
    <property type="entry name" value="D-THREONATE 4-PHOSPHATE DEHYDROGENASE"/>
    <property type="match status" value="1"/>
</dbReference>
<keyword evidence="2 7" id="KW-0479">Metal-binding</keyword>
<dbReference type="EMBL" id="JACXLC010000001">
    <property type="protein sequence ID" value="MBD2841275.1"/>
    <property type="molecule type" value="Genomic_DNA"/>
</dbReference>
<dbReference type="EC" id="1.1.1.262" evidence="7"/>
<name>A0ABR8KPA8_9SPHN</name>
<dbReference type="HAMAP" id="MF_00536">
    <property type="entry name" value="PdxA"/>
    <property type="match status" value="1"/>
</dbReference>
<keyword evidence="3 7" id="KW-0521">NADP</keyword>
<dbReference type="SUPFAM" id="SSF53659">
    <property type="entry name" value="Isocitrate/Isopropylmalate dehydrogenase-like"/>
    <property type="match status" value="1"/>
</dbReference>
<keyword evidence="1 7" id="KW-0963">Cytoplasm</keyword>
<protein>
    <recommendedName>
        <fullName evidence="7">4-hydroxythreonine-4-phosphate dehydrogenase</fullName>
        <ecNumber evidence="7">1.1.1.262</ecNumber>
    </recommendedName>
    <alternativeName>
        <fullName evidence="7">4-(phosphohydroxy)-L-threonine dehydrogenase</fullName>
    </alternativeName>
</protein>
<dbReference type="Gene3D" id="3.40.718.10">
    <property type="entry name" value="Isopropylmalate Dehydrogenase"/>
    <property type="match status" value="1"/>
</dbReference>
<dbReference type="Pfam" id="PF04166">
    <property type="entry name" value="PdxA"/>
    <property type="match status" value="1"/>
</dbReference>
<dbReference type="NCBIfam" id="NF003699">
    <property type="entry name" value="PRK05312.1"/>
    <property type="match status" value="1"/>
</dbReference>
<reference evidence="8 9" key="1">
    <citation type="submission" date="2020-09" db="EMBL/GenBank/DDBJ databases">
        <authorList>
            <person name="Yoon J.-W."/>
        </authorList>
    </citation>
    <scope>NUCLEOTIDE SEQUENCE [LARGE SCALE GENOMIC DNA]</scope>
    <source>
        <strain evidence="8 9">KMU-140</strain>
    </source>
</reference>
<proteinExistence type="inferred from homology"/>
<dbReference type="RefSeq" id="WP_190786829.1">
    <property type="nucleotide sequence ID" value="NZ_JACXLC010000001.1"/>
</dbReference>
<comment type="catalytic activity">
    <reaction evidence="7">
        <text>4-(phosphooxy)-L-threonine + NAD(+) = 3-amino-2-oxopropyl phosphate + CO2 + NADH</text>
        <dbReference type="Rhea" id="RHEA:32275"/>
        <dbReference type="ChEBI" id="CHEBI:16526"/>
        <dbReference type="ChEBI" id="CHEBI:57279"/>
        <dbReference type="ChEBI" id="CHEBI:57540"/>
        <dbReference type="ChEBI" id="CHEBI:57945"/>
        <dbReference type="ChEBI" id="CHEBI:58452"/>
        <dbReference type="EC" id="1.1.1.262"/>
    </reaction>
</comment>
<dbReference type="InterPro" id="IPR005255">
    <property type="entry name" value="PdxA_fam"/>
</dbReference>
<feature type="binding site" evidence="7">
    <location>
        <position position="142"/>
    </location>
    <ligand>
        <name>substrate</name>
    </ligand>
</feature>
<evidence type="ECO:0000256" key="4">
    <source>
        <dbReference type="ARBA" id="ARBA00023002"/>
    </source>
</evidence>
<comment type="pathway">
    <text evidence="7">Cofactor biosynthesis; pyridoxine 5'-phosphate biosynthesis; pyridoxine 5'-phosphate from D-erythrose 4-phosphate: step 4/5.</text>
</comment>
<evidence type="ECO:0000256" key="6">
    <source>
        <dbReference type="ARBA" id="ARBA00023096"/>
    </source>
</evidence>
<feature type="binding site" evidence="7">
    <location>
        <position position="299"/>
    </location>
    <ligand>
        <name>substrate</name>
    </ligand>
</feature>
<organism evidence="8 9">
    <name type="scientific">Erythrobacter rubeus</name>
    <dbReference type="NCBI Taxonomy" id="2760803"/>
    <lineage>
        <taxon>Bacteria</taxon>
        <taxon>Pseudomonadati</taxon>
        <taxon>Pseudomonadota</taxon>
        <taxon>Alphaproteobacteria</taxon>
        <taxon>Sphingomonadales</taxon>
        <taxon>Erythrobacteraceae</taxon>
        <taxon>Erythrobacter/Porphyrobacter group</taxon>
        <taxon>Erythrobacter</taxon>
    </lineage>
</organism>
<keyword evidence="4 7" id="KW-0560">Oxidoreductase</keyword>
<comment type="caution">
    <text evidence="7">Lacks conserved residue(s) required for the propagation of feature annotation.</text>
</comment>
<keyword evidence="9" id="KW-1185">Reference proteome</keyword>
<evidence type="ECO:0000256" key="7">
    <source>
        <dbReference type="HAMAP-Rule" id="MF_00536"/>
    </source>
</evidence>
<keyword evidence="7" id="KW-0460">Magnesium</keyword>
<feature type="binding site" evidence="7">
    <location>
        <position position="290"/>
    </location>
    <ligand>
        <name>substrate</name>
    </ligand>
</feature>
<feature type="binding site" evidence="7">
    <location>
        <position position="281"/>
    </location>
    <ligand>
        <name>substrate</name>
    </ligand>
</feature>
<feature type="binding site" evidence="7">
    <location>
        <position position="173"/>
    </location>
    <ligand>
        <name>a divalent metal cation</name>
        <dbReference type="ChEBI" id="CHEBI:60240"/>
        <note>ligand shared between dimeric partners</note>
    </ligand>
</feature>
<comment type="miscellaneous">
    <text evidence="7">The active site is located at the dimer interface.</text>
</comment>
<accession>A0ABR8KPA8</accession>
<gene>
    <name evidence="7 8" type="primary">pdxA</name>
    <name evidence="8" type="ORF">IB285_03280</name>
</gene>
<evidence type="ECO:0000256" key="3">
    <source>
        <dbReference type="ARBA" id="ARBA00022857"/>
    </source>
</evidence>
<sequence length="337" mass="34889">MSGSRFPLAVSLGDPAGIGPEIICASYARLRSETSSTHPFFVAGGFEVLRAAAEANGLDCSIIPIAQADEAPMAFAAGLPVMAGLDTTYTPGKPTKDGAQLALSSLQWATQLALRSEAAGVVTAPVGKAQLIEIGFDFPGQTEFLAHACDLHPRDAVMMLAGPSLRTVPLTVHVALSEVPSLLTADLITHKARIVAKGLQRDFGLERPRLAIAGLNPHSGEGGQFGDEESRVIEPAIAALQAEGFDVIGPVPGDALFTPLMRGGYDAALCMYHDQALIPLKALEFDEGVNVTLGLPIIRTSPDHGTAFDIAGTGKADPSAMCAAIRMAGQCAAARAG</sequence>
<evidence type="ECO:0000313" key="9">
    <source>
        <dbReference type="Proteomes" id="UP000635384"/>
    </source>
</evidence>
<comment type="subcellular location">
    <subcellularLocation>
        <location evidence="7">Cytoplasm</location>
    </subcellularLocation>
</comment>
<dbReference type="PANTHER" id="PTHR30004">
    <property type="entry name" value="4-HYDROXYTHREONINE-4-PHOSPHATE DEHYDROGENASE"/>
    <property type="match status" value="1"/>
</dbReference>
<feature type="binding site" evidence="7">
    <location>
        <position position="218"/>
    </location>
    <ligand>
        <name>a divalent metal cation</name>
        <dbReference type="ChEBI" id="CHEBI:60240"/>
        <note>ligand shared between dimeric partners</note>
    </ligand>
</feature>
<comment type="caution">
    <text evidence="8">The sequence shown here is derived from an EMBL/GenBank/DDBJ whole genome shotgun (WGS) entry which is preliminary data.</text>
</comment>
<comment type="cofactor">
    <cofactor evidence="7">
        <name>Zn(2+)</name>
        <dbReference type="ChEBI" id="CHEBI:29105"/>
    </cofactor>
    <cofactor evidence="7">
        <name>Mg(2+)</name>
        <dbReference type="ChEBI" id="CHEBI:18420"/>
    </cofactor>
    <cofactor evidence="7">
        <name>Co(2+)</name>
        <dbReference type="ChEBI" id="CHEBI:48828"/>
    </cofactor>
    <text evidence="7">Binds 1 divalent metal cation per subunit. Can use ions such as Zn(2+), Mg(2+) or Co(2+).</text>
</comment>
<keyword evidence="7" id="KW-0170">Cobalt</keyword>
<keyword evidence="5 7" id="KW-0520">NAD</keyword>
<dbReference type="GO" id="GO:0050570">
    <property type="term" value="F:4-hydroxythreonine-4-phosphate dehydrogenase activity"/>
    <property type="evidence" value="ECO:0007669"/>
    <property type="project" value="UniProtKB-EC"/>
</dbReference>
<keyword evidence="6 7" id="KW-0664">Pyridoxine biosynthesis</keyword>
<evidence type="ECO:0000256" key="1">
    <source>
        <dbReference type="ARBA" id="ARBA00022490"/>
    </source>
</evidence>